<reference evidence="1 2" key="1">
    <citation type="submission" date="2019-08" db="EMBL/GenBank/DDBJ databases">
        <title>Draft genome sequences of two oriental melons (Cucumis melo L. var makuwa).</title>
        <authorList>
            <person name="Kwon S.-Y."/>
        </authorList>
    </citation>
    <scope>NUCLEOTIDE SEQUENCE [LARGE SCALE GENOMIC DNA]</scope>
    <source>
        <strain evidence="2">cv. Chang Bougi</strain>
        <tissue evidence="1">Leaf</tissue>
    </source>
</reference>
<organism evidence="1 2">
    <name type="scientific">Cucumis melo var. makuwa</name>
    <name type="common">Oriental melon</name>
    <dbReference type="NCBI Taxonomy" id="1194695"/>
    <lineage>
        <taxon>Eukaryota</taxon>
        <taxon>Viridiplantae</taxon>
        <taxon>Streptophyta</taxon>
        <taxon>Embryophyta</taxon>
        <taxon>Tracheophyta</taxon>
        <taxon>Spermatophyta</taxon>
        <taxon>Magnoliopsida</taxon>
        <taxon>eudicotyledons</taxon>
        <taxon>Gunneridae</taxon>
        <taxon>Pentapetalae</taxon>
        <taxon>rosids</taxon>
        <taxon>fabids</taxon>
        <taxon>Cucurbitales</taxon>
        <taxon>Cucurbitaceae</taxon>
        <taxon>Benincaseae</taxon>
        <taxon>Cucumis</taxon>
    </lineage>
</organism>
<dbReference type="Proteomes" id="UP000321947">
    <property type="component" value="Unassembled WGS sequence"/>
</dbReference>
<name>A0A5D3E1F8_CUCMM</name>
<evidence type="ECO:0000313" key="1">
    <source>
        <dbReference type="EMBL" id="TYK29421.1"/>
    </source>
</evidence>
<accession>A0A5D3E1F8</accession>
<protein>
    <submittedName>
        <fullName evidence="1">Uncharacterized protein</fullName>
    </submittedName>
</protein>
<comment type="caution">
    <text evidence="1">The sequence shown here is derived from an EMBL/GenBank/DDBJ whole genome shotgun (WGS) entry which is preliminary data.</text>
</comment>
<dbReference type="EMBL" id="SSTD01001661">
    <property type="protein sequence ID" value="TYK29421.1"/>
    <property type="molecule type" value="Genomic_DNA"/>
</dbReference>
<sequence length="93" mass="10658">MSLAGVFEWLIKMENKTKKMETWRPFTGSAYVDILEMATGDKFSFLGHREQRVGDLFDKTTSKRLFVISTSSGFGAYEESFSPREMKRVNSTS</sequence>
<gene>
    <name evidence="1" type="ORF">E5676_scaffold655G00120</name>
</gene>
<dbReference type="AlphaFoldDB" id="A0A5D3E1F8"/>
<proteinExistence type="predicted"/>
<evidence type="ECO:0000313" key="2">
    <source>
        <dbReference type="Proteomes" id="UP000321947"/>
    </source>
</evidence>